<dbReference type="GO" id="GO:0006888">
    <property type="term" value="P:endoplasmic reticulum to Golgi vesicle-mediated transport"/>
    <property type="evidence" value="ECO:0000318"/>
    <property type="project" value="GO_Central"/>
</dbReference>
<dbReference type="EnsemblPlants" id="KQJ90492">
    <property type="protein sequence ID" value="KQJ90492"/>
    <property type="gene ID" value="BRADI_4g31910v3"/>
</dbReference>
<keyword evidence="4 9" id="KW-0732">Signal</keyword>
<dbReference type="GO" id="GO:0005783">
    <property type="term" value="C:endoplasmic reticulum"/>
    <property type="evidence" value="ECO:0000318"/>
    <property type="project" value="GO_Central"/>
</dbReference>
<dbReference type="Pfam" id="PF01105">
    <property type="entry name" value="EMP24_GP25L"/>
    <property type="match status" value="1"/>
</dbReference>
<evidence type="ECO:0000313" key="12">
    <source>
        <dbReference type="EnsemblPlants" id="KQJ90492"/>
    </source>
</evidence>
<reference evidence="11" key="2">
    <citation type="submission" date="2017-06" db="EMBL/GenBank/DDBJ databases">
        <title>WGS assembly of Brachypodium distachyon.</title>
        <authorList>
            <consortium name="The International Brachypodium Initiative"/>
            <person name="Lucas S."/>
            <person name="Harmon-Smith M."/>
            <person name="Lail K."/>
            <person name="Tice H."/>
            <person name="Grimwood J."/>
            <person name="Bruce D."/>
            <person name="Barry K."/>
            <person name="Shu S."/>
            <person name="Lindquist E."/>
            <person name="Wang M."/>
            <person name="Pitluck S."/>
            <person name="Vogel J.P."/>
            <person name="Garvin D.F."/>
            <person name="Mockler T.C."/>
            <person name="Schmutz J."/>
            <person name="Rokhsar D."/>
            <person name="Bevan M.W."/>
        </authorList>
    </citation>
    <scope>NUCLEOTIDE SEQUENCE</scope>
    <source>
        <strain evidence="11">Bd21</strain>
    </source>
</reference>
<organism evidence="12">
    <name type="scientific">Brachypodium distachyon</name>
    <name type="common">Purple false brome</name>
    <name type="synonym">Trachynia distachya</name>
    <dbReference type="NCBI Taxonomy" id="15368"/>
    <lineage>
        <taxon>Eukaryota</taxon>
        <taxon>Viridiplantae</taxon>
        <taxon>Streptophyta</taxon>
        <taxon>Embryophyta</taxon>
        <taxon>Tracheophyta</taxon>
        <taxon>Spermatophyta</taxon>
        <taxon>Magnoliopsida</taxon>
        <taxon>Liliopsida</taxon>
        <taxon>Poales</taxon>
        <taxon>Poaceae</taxon>
        <taxon>BOP clade</taxon>
        <taxon>Pooideae</taxon>
        <taxon>Stipodae</taxon>
        <taxon>Brachypodieae</taxon>
        <taxon>Brachypodium</taxon>
    </lineage>
</organism>
<evidence type="ECO:0000259" key="10">
    <source>
        <dbReference type="PROSITE" id="PS50866"/>
    </source>
</evidence>
<evidence type="ECO:0000313" key="13">
    <source>
        <dbReference type="Proteomes" id="UP000008810"/>
    </source>
</evidence>
<keyword evidence="3 7" id="KW-0812">Transmembrane</keyword>
<keyword evidence="6 8" id="KW-0472">Membrane</keyword>
<reference evidence="11 12" key="1">
    <citation type="journal article" date="2010" name="Nature">
        <title>Genome sequencing and analysis of the model grass Brachypodium distachyon.</title>
        <authorList>
            <consortium name="International Brachypodium Initiative"/>
        </authorList>
    </citation>
    <scope>NUCLEOTIDE SEQUENCE [LARGE SCALE GENOMIC DNA]</scope>
    <source>
        <strain evidence="11">Bd21</strain>
        <strain evidence="12">cv. Bd21</strain>
    </source>
</reference>
<evidence type="ECO:0000256" key="3">
    <source>
        <dbReference type="ARBA" id="ARBA00022692"/>
    </source>
</evidence>
<evidence type="ECO:0000256" key="8">
    <source>
        <dbReference type="SAM" id="Phobius"/>
    </source>
</evidence>
<name>I1IQN3_BRADI</name>
<dbReference type="GO" id="GO:0030134">
    <property type="term" value="C:COPII-coated ER to Golgi transport vesicle"/>
    <property type="evidence" value="ECO:0000318"/>
    <property type="project" value="GO_Central"/>
</dbReference>
<dbReference type="Gramene" id="KQJ90492">
    <property type="protein sequence ID" value="KQJ90492"/>
    <property type="gene ID" value="BRADI_4g31910v3"/>
</dbReference>
<gene>
    <name evidence="12" type="primary">LOC100840671</name>
    <name evidence="11" type="ORF">BRADI_4g31910v3</name>
</gene>
<dbReference type="PANTHER" id="PTHR22811">
    <property type="entry name" value="TRANSMEMBRANE EMP24 DOMAIN-CONTAINING PROTEIN"/>
    <property type="match status" value="1"/>
</dbReference>
<evidence type="ECO:0000256" key="5">
    <source>
        <dbReference type="ARBA" id="ARBA00022989"/>
    </source>
</evidence>
<dbReference type="eggNOG" id="KOG1691">
    <property type="taxonomic scope" value="Eukaryota"/>
</dbReference>
<dbReference type="GeneID" id="100840671"/>
<feature type="chain" id="PRO_5014095522" description="GOLD domain-containing protein" evidence="9">
    <location>
        <begin position="25"/>
        <end position="210"/>
    </location>
</feature>
<dbReference type="OMA" id="QVLWWSI"/>
<evidence type="ECO:0000256" key="7">
    <source>
        <dbReference type="RuleBase" id="RU003827"/>
    </source>
</evidence>
<dbReference type="InterPro" id="IPR015720">
    <property type="entry name" value="Emp24-like"/>
</dbReference>
<dbReference type="GO" id="GO:0005793">
    <property type="term" value="C:endoplasmic reticulum-Golgi intermediate compartment"/>
    <property type="evidence" value="ECO:0000318"/>
    <property type="project" value="GO_Central"/>
</dbReference>
<keyword evidence="5 8" id="KW-1133">Transmembrane helix</keyword>
<dbReference type="GO" id="GO:0006886">
    <property type="term" value="P:intracellular protein transport"/>
    <property type="evidence" value="ECO:0000318"/>
    <property type="project" value="GO_Central"/>
</dbReference>
<dbReference type="KEGG" id="bdi:100840671"/>
<comment type="similarity">
    <text evidence="2 7">Belongs to the EMP24/GP25L family.</text>
</comment>
<dbReference type="InterPro" id="IPR009038">
    <property type="entry name" value="GOLD_dom"/>
</dbReference>
<feature type="transmembrane region" description="Helical" evidence="8">
    <location>
        <begin position="178"/>
        <end position="198"/>
    </location>
</feature>
<dbReference type="SMART" id="SM01190">
    <property type="entry name" value="EMP24_GP25L"/>
    <property type="match status" value="1"/>
</dbReference>
<evidence type="ECO:0000313" key="11">
    <source>
        <dbReference type="EMBL" id="KQJ90492.1"/>
    </source>
</evidence>
<protein>
    <recommendedName>
        <fullName evidence="10">GOLD domain-containing protein</fullName>
    </recommendedName>
</protein>
<dbReference type="STRING" id="15368.I1IQN3"/>
<proteinExistence type="inferred from homology"/>
<sequence>MARGGAWASSAAVVLWWMAAGAGAVWLEIAPSGTKCVAEEIRSNLVVIGDYSVLYEHHQVHPTVSVKVTSPFGDTVHKKEKVSVDQFAFTTSEAGNYLACFTVDGDNKGLVVKLSLDWKIGIAAKDWDSVAKKEKLEGVELELVKLDATVQAIHQNLLLLRTKESEMRDVSEKTNARISWLSMMSLSVCILVSVLQLAHLKRYFRKKKLI</sequence>
<evidence type="ECO:0000256" key="2">
    <source>
        <dbReference type="ARBA" id="ARBA00007104"/>
    </source>
</evidence>
<dbReference type="OrthoDB" id="759142at2759"/>
<evidence type="ECO:0000256" key="4">
    <source>
        <dbReference type="ARBA" id="ARBA00022729"/>
    </source>
</evidence>
<dbReference type="GO" id="GO:0007030">
    <property type="term" value="P:Golgi organization"/>
    <property type="evidence" value="ECO:0000318"/>
    <property type="project" value="GO_Central"/>
</dbReference>
<evidence type="ECO:0000256" key="9">
    <source>
        <dbReference type="SAM" id="SignalP"/>
    </source>
</evidence>
<dbReference type="GO" id="GO:0005794">
    <property type="term" value="C:Golgi apparatus"/>
    <property type="evidence" value="ECO:0000318"/>
    <property type="project" value="GO_Central"/>
</dbReference>
<dbReference type="HOGENOM" id="CLU_066963_3_2_1"/>
<feature type="signal peptide" evidence="9">
    <location>
        <begin position="1"/>
        <end position="24"/>
    </location>
</feature>
<dbReference type="PROSITE" id="PS50866">
    <property type="entry name" value="GOLD"/>
    <property type="match status" value="1"/>
</dbReference>
<comment type="subcellular location">
    <subcellularLocation>
        <location evidence="1 7">Membrane</location>
        <topology evidence="1 7">Single-pass type I membrane protein</topology>
    </subcellularLocation>
</comment>
<evidence type="ECO:0000256" key="6">
    <source>
        <dbReference type="ARBA" id="ARBA00023136"/>
    </source>
</evidence>
<evidence type="ECO:0000256" key="1">
    <source>
        <dbReference type="ARBA" id="ARBA00004479"/>
    </source>
</evidence>
<dbReference type="EMBL" id="CM000883">
    <property type="protein sequence ID" value="KQJ90492.1"/>
    <property type="molecule type" value="Genomic_DNA"/>
</dbReference>
<feature type="domain" description="GOLD" evidence="10">
    <location>
        <begin position="34"/>
        <end position="150"/>
    </location>
</feature>
<dbReference type="RefSeq" id="XP_003578212.1">
    <property type="nucleotide sequence ID" value="XM_003578164.3"/>
</dbReference>
<dbReference type="GO" id="GO:0016020">
    <property type="term" value="C:membrane"/>
    <property type="evidence" value="ECO:0007669"/>
    <property type="project" value="UniProtKB-SubCell"/>
</dbReference>
<accession>I1IQN3</accession>
<dbReference type="Proteomes" id="UP000008810">
    <property type="component" value="Chromosome 4"/>
</dbReference>
<dbReference type="AlphaFoldDB" id="I1IQN3"/>
<keyword evidence="13" id="KW-1185">Reference proteome</keyword>
<reference evidence="12" key="3">
    <citation type="submission" date="2018-08" db="UniProtKB">
        <authorList>
            <consortium name="EnsemblPlants"/>
        </authorList>
    </citation>
    <scope>IDENTIFICATION</scope>
    <source>
        <strain evidence="12">cv. Bd21</strain>
    </source>
</reference>